<dbReference type="PROSITE" id="PS51257">
    <property type="entry name" value="PROKAR_LIPOPROTEIN"/>
    <property type="match status" value="1"/>
</dbReference>
<dbReference type="AlphaFoldDB" id="A0A936Z2F6"/>
<keyword evidence="2" id="KW-0732">Signal</keyword>
<reference evidence="3 4" key="1">
    <citation type="journal article" date="2017" name="Int. J. Syst. Evol. Microbiol.">
        <title>Ramlibacter monticola sp. nov., isolated from forest soil.</title>
        <authorList>
            <person name="Chaudhary D.K."/>
            <person name="Kim J."/>
        </authorList>
    </citation>
    <scope>NUCLEOTIDE SEQUENCE [LARGE SCALE GENOMIC DNA]</scope>
    <source>
        <strain evidence="3 4">KACC 19175</strain>
    </source>
</reference>
<proteinExistence type="predicted"/>
<evidence type="ECO:0000313" key="4">
    <source>
        <dbReference type="Proteomes" id="UP000599109"/>
    </source>
</evidence>
<dbReference type="EMBL" id="JAEQNE010000003">
    <property type="protein sequence ID" value="MBL0392609.1"/>
    <property type="molecule type" value="Genomic_DNA"/>
</dbReference>
<comment type="caution">
    <text evidence="3">The sequence shown here is derived from an EMBL/GenBank/DDBJ whole genome shotgun (WGS) entry which is preliminary data.</text>
</comment>
<name>A0A936Z2F6_9BURK</name>
<feature type="region of interest" description="Disordered" evidence="1">
    <location>
        <begin position="19"/>
        <end position="72"/>
    </location>
</feature>
<evidence type="ECO:0008006" key="5">
    <source>
        <dbReference type="Google" id="ProtNLM"/>
    </source>
</evidence>
<sequence>MDKLLAAIFVALALAACSSTGSTSRMGNNTSNPAETKNSSDANRSGNPAAVSPGGGGGGGSAGGAGSGSGAR</sequence>
<evidence type="ECO:0000256" key="1">
    <source>
        <dbReference type="SAM" id="MobiDB-lite"/>
    </source>
</evidence>
<evidence type="ECO:0000313" key="3">
    <source>
        <dbReference type="EMBL" id="MBL0392609.1"/>
    </source>
</evidence>
<keyword evidence="4" id="KW-1185">Reference proteome</keyword>
<feature type="chain" id="PRO_5038079866" description="Lipoprotein" evidence="2">
    <location>
        <begin position="22"/>
        <end position="72"/>
    </location>
</feature>
<gene>
    <name evidence="3" type="ORF">JJ685_15830</name>
</gene>
<feature type="compositionally biased region" description="Gly residues" evidence="1">
    <location>
        <begin position="53"/>
        <end position="72"/>
    </location>
</feature>
<dbReference type="RefSeq" id="WP_201675226.1">
    <property type="nucleotide sequence ID" value="NZ_JAEQNE010000003.1"/>
</dbReference>
<accession>A0A936Z2F6</accession>
<organism evidence="3 4">
    <name type="scientific">Ramlibacter monticola</name>
    <dbReference type="NCBI Taxonomy" id="1926872"/>
    <lineage>
        <taxon>Bacteria</taxon>
        <taxon>Pseudomonadati</taxon>
        <taxon>Pseudomonadota</taxon>
        <taxon>Betaproteobacteria</taxon>
        <taxon>Burkholderiales</taxon>
        <taxon>Comamonadaceae</taxon>
        <taxon>Ramlibacter</taxon>
    </lineage>
</organism>
<dbReference type="Proteomes" id="UP000599109">
    <property type="component" value="Unassembled WGS sequence"/>
</dbReference>
<protein>
    <recommendedName>
        <fullName evidence="5">Lipoprotein</fullName>
    </recommendedName>
</protein>
<evidence type="ECO:0000256" key="2">
    <source>
        <dbReference type="SAM" id="SignalP"/>
    </source>
</evidence>
<feature type="compositionally biased region" description="Polar residues" evidence="1">
    <location>
        <begin position="19"/>
        <end position="44"/>
    </location>
</feature>
<feature type="signal peptide" evidence="2">
    <location>
        <begin position="1"/>
        <end position="21"/>
    </location>
</feature>